<organism evidence="1 2">
    <name type="scientific">Arachis hypogaea</name>
    <name type="common">Peanut</name>
    <dbReference type="NCBI Taxonomy" id="3818"/>
    <lineage>
        <taxon>Eukaryota</taxon>
        <taxon>Viridiplantae</taxon>
        <taxon>Streptophyta</taxon>
        <taxon>Embryophyta</taxon>
        <taxon>Tracheophyta</taxon>
        <taxon>Spermatophyta</taxon>
        <taxon>Magnoliopsida</taxon>
        <taxon>eudicotyledons</taxon>
        <taxon>Gunneridae</taxon>
        <taxon>Pentapetalae</taxon>
        <taxon>rosids</taxon>
        <taxon>fabids</taxon>
        <taxon>Fabales</taxon>
        <taxon>Fabaceae</taxon>
        <taxon>Papilionoideae</taxon>
        <taxon>50 kb inversion clade</taxon>
        <taxon>dalbergioids sensu lato</taxon>
        <taxon>Dalbergieae</taxon>
        <taxon>Pterocarpus clade</taxon>
        <taxon>Arachis</taxon>
    </lineage>
</organism>
<evidence type="ECO:0000313" key="1">
    <source>
        <dbReference type="EMBL" id="RYR36931.1"/>
    </source>
</evidence>
<proteinExistence type="predicted"/>
<dbReference type="Proteomes" id="UP000289738">
    <property type="component" value="Chromosome A09"/>
</dbReference>
<gene>
    <name evidence="1" type="ORF">Ahy_A09g041881</name>
</gene>
<sequence length="69" mass="7670">MSQSLRCCLLWSLDQGIRHLLLRSYVQPVGYVALSGDKCGKDSESTISLKISNAEIKFRSDKKALINAI</sequence>
<dbReference type="AlphaFoldDB" id="A0A445BE84"/>
<reference evidence="1 2" key="1">
    <citation type="submission" date="2019-01" db="EMBL/GenBank/DDBJ databases">
        <title>Sequencing of cultivated peanut Arachis hypogaea provides insights into genome evolution and oil improvement.</title>
        <authorList>
            <person name="Chen X."/>
        </authorList>
    </citation>
    <scope>NUCLEOTIDE SEQUENCE [LARGE SCALE GENOMIC DNA]</scope>
    <source>
        <strain evidence="2">cv. Fuhuasheng</strain>
        <tissue evidence="1">Leaves</tissue>
    </source>
</reference>
<protein>
    <submittedName>
        <fullName evidence="1">Uncharacterized protein</fullName>
    </submittedName>
</protein>
<comment type="caution">
    <text evidence="1">The sequence shown here is derived from an EMBL/GenBank/DDBJ whole genome shotgun (WGS) entry which is preliminary data.</text>
</comment>
<name>A0A445BE84_ARAHY</name>
<keyword evidence="2" id="KW-1185">Reference proteome</keyword>
<accession>A0A445BE84</accession>
<dbReference type="EMBL" id="SDMP01000009">
    <property type="protein sequence ID" value="RYR36931.1"/>
    <property type="molecule type" value="Genomic_DNA"/>
</dbReference>
<evidence type="ECO:0000313" key="2">
    <source>
        <dbReference type="Proteomes" id="UP000289738"/>
    </source>
</evidence>